<gene>
    <name evidence="2" type="ORF">Tci_541415</name>
</gene>
<organism evidence="2">
    <name type="scientific">Tanacetum cinerariifolium</name>
    <name type="common">Dalmatian daisy</name>
    <name type="synonym">Chrysanthemum cinerariifolium</name>
    <dbReference type="NCBI Taxonomy" id="118510"/>
    <lineage>
        <taxon>Eukaryota</taxon>
        <taxon>Viridiplantae</taxon>
        <taxon>Streptophyta</taxon>
        <taxon>Embryophyta</taxon>
        <taxon>Tracheophyta</taxon>
        <taxon>Spermatophyta</taxon>
        <taxon>Magnoliopsida</taxon>
        <taxon>eudicotyledons</taxon>
        <taxon>Gunneridae</taxon>
        <taxon>Pentapetalae</taxon>
        <taxon>asterids</taxon>
        <taxon>campanulids</taxon>
        <taxon>Asterales</taxon>
        <taxon>Asteraceae</taxon>
        <taxon>Asteroideae</taxon>
        <taxon>Anthemideae</taxon>
        <taxon>Anthemidinae</taxon>
        <taxon>Tanacetum</taxon>
    </lineage>
</organism>
<proteinExistence type="predicted"/>
<dbReference type="AlphaFoldDB" id="A0A699IKL3"/>
<feature type="compositionally biased region" description="Basic and acidic residues" evidence="1">
    <location>
        <begin position="72"/>
        <end position="93"/>
    </location>
</feature>
<sequence length="132" mass="14748">MEILLEPTSNKLLVVMRTTSTAVKPYQGDSLEFYLITGDNMDQAAAAMGESAQLKRKHEDHDKDLTAGSNQGKDKKDEEHVHDMSLDAKENIVDKMGNANEQPDGEAEPNKDNAPKNDWFKQPPRPPTPYPE</sequence>
<feature type="region of interest" description="Disordered" evidence="1">
    <location>
        <begin position="47"/>
        <end position="132"/>
    </location>
</feature>
<dbReference type="EMBL" id="BKCJ010311086">
    <property type="protein sequence ID" value="GEZ69442.1"/>
    <property type="molecule type" value="Genomic_DNA"/>
</dbReference>
<feature type="compositionally biased region" description="Pro residues" evidence="1">
    <location>
        <begin position="123"/>
        <end position="132"/>
    </location>
</feature>
<accession>A0A699IKL3</accession>
<protein>
    <submittedName>
        <fullName evidence="2">Uncharacterized protein</fullName>
    </submittedName>
</protein>
<feature type="compositionally biased region" description="Basic and acidic residues" evidence="1">
    <location>
        <begin position="108"/>
        <end position="119"/>
    </location>
</feature>
<evidence type="ECO:0000256" key="1">
    <source>
        <dbReference type="SAM" id="MobiDB-lite"/>
    </source>
</evidence>
<reference evidence="2" key="1">
    <citation type="journal article" date="2019" name="Sci. Rep.">
        <title>Draft genome of Tanacetum cinerariifolium, the natural source of mosquito coil.</title>
        <authorList>
            <person name="Yamashiro T."/>
            <person name="Shiraishi A."/>
            <person name="Satake H."/>
            <person name="Nakayama K."/>
        </authorList>
    </citation>
    <scope>NUCLEOTIDE SEQUENCE</scope>
</reference>
<name>A0A699IKL3_TANCI</name>
<evidence type="ECO:0000313" key="2">
    <source>
        <dbReference type="EMBL" id="GEZ69442.1"/>
    </source>
</evidence>
<comment type="caution">
    <text evidence="2">The sequence shown here is derived from an EMBL/GenBank/DDBJ whole genome shotgun (WGS) entry which is preliminary data.</text>
</comment>